<dbReference type="InterPro" id="IPR052564">
    <property type="entry name" value="N-acetyltrans/Recomb-assoc"/>
</dbReference>
<dbReference type="SUPFAM" id="SSF55729">
    <property type="entry name" value="Acyl-CoA N-acyltransferases (Nat)"/>
    <property type="match status" value="1"/>
</dbReference>
<evidence type="ECO:0000313" key="3">
    <source>
        <dbReference type="Proteomes" id="UP001163726"/>
    </source>
</evidence>
<dbReference type="Pfam" id="PF13673">
    <property type="entry name" value="Acetyltransf_10"/>
    <property type="match status" value="1"/>
</dbReference>
<dbReference type="InterPro" id="IPR000182">
    <property type="entry name" value="GNAT_dom"/>
</dbReference>
<dbReference type="EMBL" id="CP109967">
    <property type="protein sequence ID" value="WAJ72490.1"/>
    <property type="molecule type" value="Genomic_DNA"/>
</dbReference>
<dbReference type="Proteomes" id="UP001163726">
    <property type="component" value="Plasmid pCadTS8_2"/>
</dbReference>
<sequence length="76" mass="9074">MDHFYCHWQYQGKGIGKAFMQTIIEAGQNQDIERLYAQVSMTARPFFEYFGFTLVSEQQVKIVEQKLTNFVMEKWI</sequence>
<geneLocation type="plasmid" evidence="2 3">
    <name>pCadTS8_2</name>
</geneLocation>
<keyword evidence="3" id="KW-1185">Reference proteome</keyword>
<keyword evidence="2" id="KW-0614">Plasmid</keyword>
<dbReference type="Gene3D" id="3.40.630.30">
    <property type="match status" value="1"/>
</dbReference>
<dbReference type="PANTHER" id="PTHR43451">
    <property type="entry name" value="ACETYLTRANSFERASE (GNAT) FAMILY PROTEIN"/>
    <property type="match status" value="1"/>
</dbReference>
<dbReference type="CDD" id="cd04301">
    <property type="entry name" value="NAT_SF"/>
    <property type="match status" value="1"/>
</dbReference>
<dbReference type="RefSeq" id="WP_268077289.1">
    <property type="nucleotide sequence ID" value="NZ_CP109967.1"/>
</dbReference>
<reference evidence="2" key="1">
    <citation type="submission" date="2022-10" db="EMBL/GenBank/DDBJ databases">
        <title>Catenovulum adriacola sp. nov. isolated in the Harbour of Susak.</title>
        <authorList>
            <person name="Schoch T."/>
            <person name="Reich S.J."/>
            <person name="Stoeferle S."/>
            <person name="Flaiz M."/>
            <person name="Kazda M."/>
            <person name="Riedel C.U."/>
            <person name="Duerre P."/>
        </authorList>
    </citation>
    <scope>NUCLEOTIDE SEQUENCE</scope>
    <source>
        <strain evidence="2">TS8</strain>
        <plasmid evidence="2">pCadTS8_2</plasmid>
    </source>
</reference>
<proteinExistence type="predicted"/>
<evidence type="ECO:0000313" key="2">
    <source>
        <dbReference type="EMBL" id="WAJ72490.1"/>
    </source>
</evidence>
<gene>
    <name evidence="2" type="ORF">OLW01_16820</name>
</gene>
<evidence type="ECO:0000259" key="1">
    <source>
        <dbReference type="PROSITE" id="PS51186"/>
    </source>
</evidence>
<dbReference type="PROSITE" id="PS51186">
    <property type="entry name" value="GNAT"/>
    <property type="match status" value="1"/>
</dbReference>
<dbReference type="InterPro" id="IPR016181">
    <property type="entry name" value="Acyl_CoA_acyltransferase"/>
</dbReference>
<name>A0ABY7AVG3_9ALTE</name>
<dbReference type="PANTHER" id="PTHR43451:SF1">
    <property type="entry name" value="ACETYLTRANSFERASE"/>
    <property type="match status" value="1"/>
</dbReference>
<accession>A0ABY7AVG3</accession>
<protein>
    <submittedName>
        <fullName evidence="2">GNAT family N-acetyltransferase</fullName>
    </submittedName>
</protein>
<feature type="domain" description="N-acetyltransferase" evidence="1">
    <location>
        <begin position="1"/>
        <end position="76"/>
    </location>
</feature>
<organism evidence="2 3">
    <name type="scientific">Catenovulum adriaticum</name>
    <dbReference type="NCBI Taxonomy" id="2984846"/>
    <lineage>
        <taxon>Bacteria</taxon>
        <taxon>Pseudomonadati</taxon>
        <taxon>Pseudomonadota</taxon>
        <taxon>Gammaproteobacteria</taxon>
        <taxon>Alteromonadales</taxon>
        <taxon>Alteromonadaceae</taxon>
        <taxon>Catenovulum</taxon>
    </lineage>
</organism>